<dbReference type="Proteomes" id="UP000007798">
    <property type="component" value="Unassembled WGS sequence"/>
</dbReference>
<protein>
    <submittedName>
        <fullName evidence="1">Uncharacterized protein</fullName>
    </submittedName>
</protein>
<accession>B4MVJ6</accession>
<name>B4MVJ6_DROWI</name>
<evidence type="ECO:0000313" key="2">
    <source>
        <dbReference type="Proteomes" id="UP000007798"/>
    </source>
</evidence>
<dbReference type="EMBL" id="CH963857">
    <property type="protein sequence ID" value="EDW75716.2"/>
    <property type="molecule type" value="Genomic_DNA"/>
</dbReference>
<dbReference type="AlphaFoldDB" id="B4MVJ6"/>
<dbReference type="InParanoid" id="B4MVJ6"/>
<reference evidence="1 2" key="1">
    <citation type="journal article" date="2007" name="Nature">
        <title>Evolution of genes and genomes on the Drosophila phylogeny.</title>
        <authorList>
            <consortium name="Drosophila 12 Genomes Consortium"/>
            <person name="Clark A.G."/>
            <person name="Eisen M.B."/>
            <person name="Smith D.R."/>
            <person name="Bergman C.M."/>
            <person name="Oliver B."/>
            <person name="Markow T.A."/>
            <person name="Kaufman T.C."/>
            <person name="Kellis M."/>
            <person name="Gelbart W."/>
            <person name="Iyer V.N."/>
            <person name="Pollard D.A."/>
            <person name="Sackton T.B."/>
            <person name="Larracuente A.M."/>
            <person name="Singh N.D."/>
            <person name="Abad J.P."/>
            <person name="Abt D.N."/>
            <person name="Adryan B."/>
            <person name="Aguade M."/>
            <person name="Akashi H."/>
            <person name="Anderson W.W."/>
            <person name="Aquadro C.F."/>
            <person name="Ardell D.H."/>
            <person name="Arguello R."/>
            <person name="Artieri C.G."/>
            <person name="Barbash D.A."/>
            <person name="Barker D."/>
            <person name="Barsanti P."/>
            <person name="Batterham P."/>
            <person name="Batzoglou S."/>
            <person name="Begun D."/>
            <person name="Bhutkar A."/>
            <person name="Blanco E."/>
            <person name="Bosak S.A."/>
            <person name="Bradley R.K."/>
            <person name="Brand A.D."/>
            <person name="Brent M.R."/>
            <person name="Brooks A.N."/>
            <person name="Brown R.H."/>
            <person name="Butlin R.K."/>
            <person name="Caggese C."/>
            <person name="Calvi B.R."/>
            <person name="Bernardo de Carvalho A."/>
            <person name="Caspi A."/>
            <person name="Castrezana S."/>
            <person name="Celniker S.E."/>
            <person name="Chang J.L."/>
            <person name="Chapple C."/>
            <person name="Chatterji S."/>
            <person name="Chinwalla A."/>
            <person name="Civetta A."/>
            <person name="Clifton S.W."/>
            <person name="Comeron J.M."/>
            <person name="Costello J.C."/>
            <person name="Coyne J.A."/>
            <person name="Daub J."/>
            <person name="David R.G."/>
            <person name="Delcher A.L."/>
            <person name="Delehaunty K."/>
            <person name="Do C.B."/>
            <person name="Ebling H."/>
            <person name="Edwards K."/>
            <person name="Eickbush T."/>
            <person name="Evans J.D."/>
            <person name="Filipski A."/>
            <person name="Findeiss S."/>
            <person name="Freyhult E."/>
            <person name="Fulton L."/>
            <person name="Fulton R."/>
            <person name="Garcia A.C."/>
            <person name="Gardiner A."/>
            <person name="Garfield D.A."/>
            <person name="Garvin B.E."/>
            <person name="Gibson G."/>
            <person name="Gilbert D."/>
            <person name="Gnerre S."/>
            <person name="Godfrey J."/>
            <person name="Good R."/>
            <person name="Gotea V."/>
            <person name="Gravely B."/>
            <person name="Greenberg A.J."/>
            <person name="Griffiths-Jones S."/>
            <person name="Gross S."/>
            <person name="Guigo R."/>
            <person name="Gustafson E.A."/>
            <person name="Haerty W."/>
            <person name="Hahn M.W."/>
            <person name="Halligan D.L."/>
            <person name="Halpern A.L."/>
            <person name="Halter G.M."/>
            <person name="Han M.V."/>
            <person name="Heger A."/>
            <person name="Hillier L."/>
            <person name="Hinrichs A.S."/>
            <person name="Holmes I."/>
            <person name="Hoskins R.A."/>
            <person name="Hubisz M.J."/>
            <person name="Hultmark D."/>
            <person name="Huntley M.A."/>
            <person name="Jaffe D.B."/>
            <person name="Jagadeeshan S."/>
            <person name="Jeck W.R."/>
            <person name="Johnson J."/>
            <person name="Jones C.D."/>
            <person name="Jordan W.C."/>
            <person name="Karpen G.H."/>
            <person name="Kataoka E."/>
            <person name="Keightley P.D."/>
            <person name="Kheradpour P."/>
            <person name="Kirkness E.F."/>
            <person name="Koerich L.B."/>
            <person name="Kristiansen K."/>
            <person name="Kudrna D."/>
            <person name="Kulathinal R.J."/>
            <person name="Kumar S."/>
            <person name="Kwok R."/>
            <person name="Lander E."/>
            <person name="Langley C.H."/>
            <person name="Lapoint R."/>
            <person name="Lazzaro B.P."/>
            <person name="Lee S.J."/>
            <person name="Levesque L."/>
            <person name="Li R."/>
            <person name="Lin C.F."/>
            <person name="Lin M.F."/>
            <person name="Lindblad-Toh K."/>
            <person name="Llopart A."/>
            <person name="Long M."/>
            <person name="Low L."/>
            <person name="Lozovsky E."/>
            <person name="Lu J."/>
            <person name="Luo M."/>
            <person name="Machado C.A."/>
            <person name="Makalowski W."/>
            <person name="Marzo M."/>
            <person name="Matsuda M."/>
            <person name="Matzkin L."/>
            <person name="McAllister B."/>
            <person name="McBride C.S."/>
            <person name="McKernan B."/>
            <person name="McKernan K."/>
            <person name="Mendez-Lago M."/>
            <person name="Minx P."/>
            <person name="Mollenhauer M.U."/>
            <person name="Montooth K."/>
            <person name="Mount S.M."/>
            <person name="Mu X."/>
            <person name="Myers E."/>
            <person name="Negre B."/>
            <person name="Newfeld S."/>
            <person name="Nielsen R."/>
            <person name="Noor M.A."/>
            <person name="O'Grady P."/>
            <person name="Pachter L."/>
            <person name="Papaceit M."/>
            <person name="Parisi M.J."/>
            <person name="Parisi M."/>
            <person name="Parts L."/>
            <person name="Pedersen J.S."/>
            <person name="Pesole G."/>
            <person name="Phillippy A.M."/>
            <person name="Ponting C.P."/>
            <person name="Pop M."/>
            <person name="Porcelli D."/>
            <person name="Powell J.R."/>
            <person name="Prohaska S."/>
            <person name="Pruitt K."/>
            <person name="Puig M."/>
            <person name="Quesneville H."/>
            <person name="Ram K.R."/>
            <person name="Rand D."/>
            <person name="Rasmussen M.D."/>
            <person name="Reed L.K."/>
            <person name="Reenan R."/>
            <person name="Reily A."/>
            <person name="Remington K.A."/>
            <person name="Rieger T.T."/>
            <person name="Ritchie M.G."/>
            <person name="Robin C."/>
            <person name="Rogers Y.H."/>
            <person name="Rohde C."/>
            <person name="Rozas J."/>
            <person name="Rubenfield M.J."/>
            <person name="Ruiz A."/>
            <person name="Russo S."/>
            <person name="Salzberg S.L."/>
            <person name="Sanchez-Gracia A."/>
            <person name="Saranga D.J."/>
            <person name="Sato H."/>
            <person name="Schaeffer S.W."/>
            <person name="Schatz M.C."/>
            <person name="Schlenke T."/>
            <person name="Schwartz R."/>
            <person name="Segarra C."/>
            <person name="Singh R.S."/>
            <person name="Sirot L."/>
            <person name="Sirota M."/>
            <person name="Sisneros N.B."/>
            <person name="Smith C.D."/>
            <person name="Smith T.F."/>
            <person name="Spieth J."/>
            <person name="Stage D.E."/>
            <person name="Stark A."/>
            <person name="Stephan W."/>
            <person name="Strausberg R.L."/>
            <person name="Strempel S."/>
            <person name="Sturgill D."/>
            <person name="Sutton G."/>
            <person name="Sutton G.G."/>
            <person name="Tao W."/>
            <person name="Teichmann S."/>
            <person name="Tobari Y.N."/>
            <person name="Tomimura Y."/>
            <person name="Tsolas J.M."/>
            <person name="Valente V.L."/>
            <person name="Venter E."/>
            <person name="Venter J.C."/>
            <person name="Vicario S."/>
            <person name="Vieira F.G."/>
            <person name="Vilella A.J."/>
            <person name="Villasante A."/>
            <person name="Walenz B."/>
            <person name="Wang J."/>
            <person name="Wasserman M."/>
            <person name="Watts T."/>
            <person name="Wilson D."/>
            <person name="Wilson R.K."/>
            <person name="Wing R.A."/>
            <person name="Wolfner M.F."/>
            <person name="Wong A."/>
            <person name="Wong G.K."/>
            <person name="Wu C.I."/>
            <person name="Wu G."/>
            <person name="Yamamoto D."/>
            <person name="Yang H.P."/>
            <person name="Yang S.P."/>
            <person name="Yorke J.A."/>
            <person name="Yoshida K."/>
            <person name="Zdobnov E."/>
            <person name="Zhang P."/>
            <person name="Zhang Y."/>
            <person name="Zimin A.V."/>
            <person name="Baldwin J."/>
            <person name="Abdouelleil A."/>
            <person name="Abdulkadir J."/>
            <person name="Abebe A."/>
            <person name="Abera B."/>
            <person name="Abreu J."/>
            <person name="Acer S.C."/>
            <person name="Aftuck L."/>
            <person name="Alexander A."/>
            <person name="An P."/>
            <person name="Anderson E."/>
            <person name="Anderson S."/>
            <person name="Arachi H."/>
            <person name="Azer M."/>
            <person name="Bachantsang P."/>
            <person name="Barry A."/>
            <person name="Bayul T."/>
            <person name="Berlin A."/>
            <person name="Bessette D."/>
            <person name="Bloom T."/>
            <person name="Blye J."/>
            <person name="Boguslavskiy L."/>
            <person name="Bonnet C."/>
            <person name="Boukhgalter B."/>
            <person name="Bourzgui I."/>
            <person name="Brown A."/>
            <person name="Cahill P."/>
            <person name="Channer S."/>
            <person name="Cheshatsang Y."/>
            <person name="Chuda L."/>
            <person name="Citroen M."/>
            <person name="Collymore A."/>
            <person name="Cooke P."/>
            <person name="Costello M."/>
            <person name="D'Aco K."/>
            <person name="Daza R."/>
            <person name="De Haan G."/>
            <person name="DeGray S."/>
            <person name="DeMaso C."/>
            <person name="Dhargay N."/>
            <person name="Dooley K."/>
            <person name="Dooley E."/>
            <person name="Doricent M."/>
            <person name="Dorje P."/>
            <person name="Dorjee K."/>
            <person name="Dupes A."/>
            <person name="Elong R."/>
            <person name="Falk J."/>
            <person name="Farina A."/>
            <person name="Faro S."/>
            <person name="Ferguson D."/>
            <person name="Fisher S."/>
            <person name="Foley C.D."/>
            <person name="Franke A."/>
            <person name="Friedrich D."/>
            <person name="Gadbois L."/>
            <person name="Gearin G."/>
            <person name="Gearin C.R."/>
            <person name="Giannoukos G."/>
            <person name="Goode T."/>
            <person name="Graham J."/>
            <person name="Grandbois E."/>
            <person name="Grewal S."/>
            <person name="Gyaltsen K."/>
            <person name="Hafez N."/>
            <person name="Hagos B."/>
            <person name="Hall J."/>
            <person name="Henson C."/>
            <person name="Hollinger A."/>
            <person name="Honan T."/>
            <person name="Huard M.D."/>
            <person name="Hughes L."/>
            <person name="Hurhula B."/>
            <person name="Husby M.E."/>
            <person name="Kamat A."/>
            <person name="Kanga B."/>
            <person name="Kashin S."/>
            <person name="Khazanovich D."/>
            <person name="Kisner P."/>
            <person name="Lance K."/>
            <person name="Lara M."/>
            <person name="Lee W."/>
            <person name="Lennon N."/>
            <person name="Letendre F."/>
            <person name="LeVine R."/>
            <person name="Lipovsky A."/>
            <person name="Liu X."/>
            <person name="Liu J."/>
            <person name="Liu S."/>
            <person name="Lokyitsang T."/>
            <person name="Lokyitsang Y."/>
            <person name="Lubonja R."/>
            <person name="Lui A."/>
            <person name="MacDonald P."/>
            <person name="Magnisalis V."/>
            <person name="Maru K."/>
            <person name="Matthews C."/>
            <person name="McCusker W."/>
            <person name="McDonough S."/>
            <person name="Mehta T."/>
            <person name="Meldrim J."/>
            <person name="Meneus L."/>
            <person name="Mihai O."/>
            <person name="Mihalev A."/>
            <person name="Mihova T."/>
            <person name="Mittelman R."/>
            <person name="Mlenga V."/>
            <person name="Montmayeur A."/>
            <person name="Mulrain L."/>
            <person name="Navidi A."/>
            <person name="Naylor J."/>
            <person name="Negash T."/>
            <person name="Nguyen T."/>
            <person name="Nguyen N."/>
            <person name="Nicol R."/>
            <person name="Norbu C."/>
            <person name="Norbu N."/>
            <person name="Novod N."/>
            <person name="O'Neill B."/>
            <person name="Osman S."/>
            <person name="Markiewicz E."/>
            <person name="Oyono O.L."/>
            <person name="Patti C."/>
            <person name="Phunkhang P."/>
            <person name="Pierre F."/>
            <person name="Priest M."/>
            <person name="Raghuraman S."/>
            <person name="Rege F."/>
            <person name="Reyes R."/>
            <person name="Rise C."/>
            <person name="Rogov P."/>
            <person name="Ross K."/>
            <person name="Ryan E."/>
            <person name="Settipalli S."/>
            <person name="Shea T."/>
            <person name="Sherpa N."/>
            <person name="Shi L."/>
            <person name="Shih D."/>
            <person name="Sparrow T."/>
            <person name="Spaulding J."/>
            <person name="Stalker J."/>
            <person name="Stange-Thomann N."/>
            <person name="Stavropoulos S."/>
            <person name="Stone C."/>
            <person name="Strader C."/>
            <person name="Tesfaye S."/>
            <person name="Thomson T."/>
            <person name="Thoulutsang Y."/>
            <person name="Thoulutsang D."/>
            <person name="Topham K."/>
            <person name="Topping I."/>
            <person name="Tsamla T."/>
            <person name="Vassiliev H."/>
            <person name="Vo A."/>
            <person name="Wangchuk T."/>
            <person name="Wangdi T."/>
            <person name="Weiand M."/>
            <person name="Wilkinson J."/>
            <person name="Wilson A."/>
            <person name="Yadav S."/>
            <person name="Young G."/>
            <person name="Yu Q."/>
            <person name="Zembek L."/>
            <person name="Zhong D."/>
            <person name="Zimmer A."/>
            <person name="Zwirko Z."/>
            <person name="Jaffe D.B."/>
            <person name="Alvarez P."/>
            <person name="Brockman W."/>
            <person name="Butler J."/>
            <person name="Chin C."/>
            <person name="Gnerre S."/>
            <person name="Grabherr M."/>
            <person name="Kleber M."/>
            <person name="Mauceli E."/>
            <person name="MacCallum I."/>
        </authorList>
    </citation>
    <scope>NUCLEOTIDE SEQUENCE [LARGE SCALE GENOMIC DNA]</scope>
    <source>
        <strain evidence="2">Tucson 14030-0811.24</strain>
    </source>
</reference>
<proteinExistence type="predicted"/>
<evidence type="ECO:0000313" key="1">
    <source>
        <dbReference type="EMBL" id="EDW75716.2"/>
    </source>
</evidence>
<dbReference type="HOGENOM" id="CLU_1074694_0_0_1"/>
<organism evidence="1 2">
    <name type="scientific">Drosophila willistoni</name>
    <name type="common">Fruit fly</name>
    <dbReference type="NCBI Taxonomy" id="7260"/>
    <lineage>
        <taxon>Eukaryota</taxon>
        <taxon>Metazoa</taxon>
        <taxon>Ecdysozoa</taxon>
        <taxon>Arthropoda</taxon>
        <taxon>Hexapoda</taxon>
        <taxon>Insecta</taxon>
        <taxon>Pterygota</taxon>
        <taxon>Neoptera</taxon>
        <taxon>Endopterygota</taxon>
        <taxon>Diptera</taxon>
        <taxon>Brachycera</taxon>
        <taxon>Muscomorpha</taxon>
        <taxon>Ephydroidea</taxon>
        <taxon>Drosophilidae</taxon>
        <taxon>Drosophila</taxon>
        <taxon>Sophophora</taxon>
    </lineage>
</organism>
<keyword evidence="2" id="KW-1185">Reference proteome</keyword>
<sequence length="34" mass="4010">MPIRMHLVRFMYINLLLSCCFWLYDNVAAATTTT</sequence>
<dbReference type="OrthoDB" id="7872666at2759"/>
<feature type="non-terminal residue" evidence="1">
    <location>
        <position position="34"/>
    </location>
</feature>
<gene>
    <name evidence="1" type="primary">Dwil\GK15090</name>
    <name evidence="1" type="ORF">Dwil_GK15090</name>
</gene>